<accession>A0A484PDB5</accession>
<sequence>MRNPLRTRFFWHVDMAPPLFAAQVLARCCGQCMNPHVDIVLPSFARLVRIPRIVSNPPRSRRRRASLDLP</sequence>
<protein>
    <submittedName>
        <fullName evidence="1">Uncharacterized protein</fullName>
    </submittedName>
</protein>
<name>A0A484PDB5_9ZZZZ</name>
<proteinExistence type="predicted"/>
<organism evidence="1">
    <name type="scientific">plant metagenome</name>
    <dbReference type="NCBI Taxonomy" id="1297885"/>
    <lineage>
        <taxon>unclassified sequences</taxon>
        <taxon>metagenomes</taxon>
        <taxon>organismal metagenomes</taxon>
    </lineage>
</organism>
<reference evidence="1" key="1">
    <citation type="submission" date="2019-03" db="EMBL/GenBank/DDBJ databases">
        <authorList>
            <person name="Danneels B."/>
        </authorList>
    </citation>
    <scope>NUCLEOTIDE SEQUENCE</scope>
</reference>
<evidence type="ECO:0000313" key="1">
    <source>
        <dbReference type="EMBL" id="VFR23496.1"/>
    </source>
</evidence>
<dbReference type="AlphaFoldDB" id="A0A484PDB5"/>
<dbReference type="EMBL" id="CAADHY010000016">
    <property type="protein sequence ID" value="VFR23496.1"/>
    <property type="molecule type" value="Genomic_DNA"/>
</dbReference>
<gene>
    <name evidence="1" type="ORF">AMP9_0044</name>
</gene>